<protein>
    <submittedName>
        <fullName evidence="2">Uncharacterized protein</fullName>
    </submittedName>
</protein>
<organism evidence="2 3">
    <name type="scientific">Colletotrichum fioriniae PJ7</name>
    <dbReference type="NCBI Taxonomy" id="1445577"/>
    <lineage>
        <taxon>Eukaryota</taxon>
        <taxon>Fungi</taxon>
        <taxon>Dikarya</taxon>
        <taxon>Ascomycota</taxon>
        <taxon>Pezizomycotina</taxon>
        <taxon>Sordariomycetes</taxon>
        <taxon>Hypocreomycetidae</taxon>
        <taxon>Glomerellales</taxon>
        <taxon>Glomerellaceae</taxon>
        <taxon>Colletotrichum</taxon>
        <taxon>Colletotrichum acutatum species complex</taxon>
    </lineage>
</organism>
<dbReference type="Proteomes" id="UP000020467">
    <property type="component" value="Unassembled WGS sequence"/>
</dbReference>
<dbReference type="OrthoDB" id="5429993at2759"/>
<feature type="compositionally biased region" description="Polar residues" evidence="1">
    <location>
        <begin position="166"/>
        <end position="182"/>
    </location>
</feature>
<feature type="region of interest" description="Disordered" evidence="1">
    <location>
        <begin position="512"/>
        <end position="534"/>
    </location>
</feature>
<feature type="compositionally biased region" description="Low complexity" evidence="1">
    <location>
        <begin position="517"/>
        <end position="529"/>
    </location>
</feature>
<feature type="compositionally biased region" description="Polar residues" evidence="1">
    <location>
        <begin position="1"/>
        <end position="24"/>
    </location>
</feature>
<comment type="caution">
    <text evidence="2">The sequence shown here is derived from an EMBL/GenBank/DDBJ whole genome shotgun (WGS) entry which is preliminary data.</text>
</comment>
<dbReference type="HOGENOM" id="CLU_030105_1_0_1"/>
<feature type="compositionally biased region" description="Low complexity" evidence="1">
    <location>
        <begin position="25"/>
        <end position="47"/>
    </location>
</feature>
<keyword evidence="3" id="KW-1185">Reference proteome</keyword>
<evidence type="ECO:0000313" key="2">
    <source>
        <dbReference type="EMBL" id="EXF85784.1"/>
    </source>
</evidence>
<gene>
    <name evidence="2" type="ORF">CFIO01_09474</name>
</gene>
<feature type="compositionally biased region" description="Low complexity" evidence="1">
    <location>
        <begin position="117"/>
        <end position="141"/>
    </location>
</feature>
<evidence type="ECO:0000256" key="1">
    <source>
        <dbReference type="SAM" id="MobiDB-lite"/>
    </source>
</evidence>
<dbReference type="EMBL" id="JARH01000067">
    <property type="protein sequence ID" value="EXF85784.1"/>
    <property type="molecule type" value="Genomic_DNA"/>
</dbReference>
<feature type="compositionally biased region" description="Gly residues" evidence="1">
    <location>
        <begin position="48"/>
        <end position="59"/>
    </location>
</feature>
<feature type="compositionally biased region" description="Low complexity" evidence="1">
    <location>
        <begin position="363"/>
        <end position="379"/>
    </location>
</feature>
<dbReference type="eggNOG" id="ENOG502S23J">
    <property type="taxonomic scope" value="Eukaryota"/>
</dbReference>
<accession>A0A010S516</accession>
<feature type="region of interest" description="Disordered" evidence="1">
    <location>
        <begin position="1"/>
        <end position="403"/>
    </location>
</feature>
<feature type="compositionally biased region" description="Polar residues" evidence="1">
    <location>
        <begin position="86"/>
        <end position="108"/>
    </location>
</feature>
<feature type="compositionally biased region" description="Low complexity" evidence="1">
    <location>
        <begin position="60"/>
        <end position="75"/>
    </location>
</feature>
<feature type="compositionally biased region" description="Low complexity" evidence="1">
    <location>
        <begin position="193"/>
        <end position="254"/>
    </location>
</feature>
<evidence type="ECO:0000313" key="3">
    <source>
        <dbReference type="Proteomes" id="UP000020467"/>
    </source>
</evidence>
<reference evidence="2 3" key="1">
    <citation type="submission" date="2014-02" db="EMBL/GenBank/DDBJ databases">
        <title>The genome sequence of Colletotrichum fioriniae PJ7.</title>
        <authorList>
            <person name="Baroncelli R."/>
            <person name="Thon M.R."/>
        </authorList>
    </citation>
    <scope>NUCLEOTIDE SEQUENCE [LARGE SCALE GENOMIC DNA]</scope>
    <source>
        <strain evidence="2 3">PJ7</strain>
    </source>
</reference>
<proteinExistence type="predicted"/>
<feature type="compositionally biased region" description="Low complexity" evidence="1">
    <location>
        <begin position="276"/>
        <end position="316"/>
    </location>
</feature>
<dbReference type="KEGG" id="cfj:CFIO01_09474"/>
<dbReference type="AlphaFoldDB" id="A0A010S516"/>
<feature type="compositionally biased region" description="Low complexity" evidence="1">
    <location>
        <begin position="328"/>
        <end position="354"/>
    </location>
</feature>
<sequence>MSSSLARTRSLRKPTQGSSTDLPPTTTTISSSSSASITAARGPASSTAGGGGGGGGGGAPSASAPASHRPVSPSRLPAPRSLAATRPTTRTVSGASIVNSTVTATTASEAPKKKRPNPLSSLLSRSSSTRQPASATTSTSTRQRDVTAGAGGGGGSTSSGPTSAPLSRTSALSGLTRTSSTREPGLTRTRYPANASTSNLSLVSSSNATAAGRTGAGSGPSTPTTARPTTSGGLPSSRRAGVTATTSTAAGAGSPTKGHARAKSVATLNNTTVLRPPSQLSSSGAAGPAPRSRPTSLYGAPPTSSYPSSTASTTTRPRPPSATDRLSSKPSVSSLSSTTTTTSTRTARAGSTTTAPPPPPRQPLKQPQKPPQSHQAAPPHLARQQAQQRHPSPTSPPRTTKPVLRPAFSTLQQHYSPAKSLAPKPLTATYLAAPSPSKLPANIALTAETSRLQTELLQLHLLHRDLPQVTSQWHASARSKLAARHADLAASARSLATLESDAAERRNLAALQSWGATPSTGGRPTSSSPSPLPLEDRIQRLDALLTSLWSLDSPGGKHHRLVRTFERWASSLADLEAARARAEDGADPSALLDDNADVRFGGGLDARWKEEAAALVRRLEGWDAQLRELEYGGDDDEDAAAGAGAGAGTDTTAQASSLKRMLDGCSSLVRDMLDELAVMEDIEAAAVERENEWIKKMNREGDDGRGRDTQRAGAIWRVI</sequence>
<name>A0A010S516_9PEZI</name>